<accession>A0AAV6GYS5</accession>
<comment type="caution">
    <text evidence="7">The sequence shown here is derived from an EMBL/GenBank/DDBJ whole genome shotgun (WGS) entry which is preliminary data.</text>
</comment>
<feature type="transmembrane region" description="Helical" evidence="5">
    <location>
        <begin position="58"/>
        <end position="74"/>
    </location>
</feature>
<name>A0AAV6GYS5_9TELE</name>
<sequence>MHLSTFSLIMQTDDRAQDPALRLLNILTEMLGLLILTLAVVTFTLCRKNPQVSSPPRLHLSACLLLAHPFFLVIQSSNHMQEVPCGVLSVFVHYFYLCCFLWTSIEAAVLLLTTRRLEQLNQNTQQLTSWKHMYVIGHGLPLVIVGMYVGMKPDGYGSQQ</sequence>
<protein>
    <recommendedName>
        <fullName evidence="6">G-protein coupled receptors family 2 profile 2 domain-containing protein</fullName>
    </recommendedName>
</protein>
<keyword evidence="8" id="KW-1185">Reference proteome</keyword>
<evidence type="ECO:0000256" key="5">
    <source>
        <dbReference type="SAM" id="Phobius"/>
    </source>
</evidence>
<proteinExistence type="predicted"/>
<dbReference type="AlphaFoldDB" id="A0AAV6GYS5"/>
<feature type="transmembrane region" description="Helical" evidence="5">
    <location>
        <begin position="94"/>
        <end position="112"/>
    </location>
</feature>
<dbReference type="Gene3D" id="1.20.1070.10">
    <property type="entry name" value="Rhodopsin 7-helix transmembrane proteins"/>
    <property type="match status" value="1"/>
</dbReference>
<keyword evidence="4 5" id="KW-0472">Membrane</keyword>
<feature type="domain" description="G-protein coupled receptors family 2 profile 2" evidence="6">
    <location>
        <begin position="21"/>
        <end position="160"/>
    </location>
</feature>
<evidence type="ECO:0000313" key="8">
    <source>
        <dbReference type="Proteomes" id="UP000823561"/>
    </source>
</evidence>
<dbReference type="Pfam" id="PF00002">
    <property type="entry name" value="7tm_2"/>
    <property type="match status" value="1"/>
</dbReference>
<keyword evidence="3 5" id="KW-1133">Transmembrane helix</keyword>
<dbReference type="GO" id="GO:0007189">
    <property type="term" value="P:adenylate cyclase-activating G protein-coupled receptor signaling pathway"/>
    <property type="evidence" value="ECO:0007669"/>
    <property type="project" value="TreeGrafter"/>
</dbReference>
<comment type="subcellular location">
    <subcellularLocation>
        <location evidence="1">Membrane</location>
        <topology evidence="1">Multi-pass membrane protein</topology>
    </subcellularLocation>
</comment>
<dbReference type="InterPro" id="IPR000832">
    <property type="entry name" value="GPCR_2_secretin-like"/>
</dbReference>
<evidence type="ECO:0000313" key="7">
    <source>
        <dbReference type="EMBL" id="KAG5278156.1"/>
    </source>
</evidence>
<evidence type="ECO:0000256" key="2">
    <source>
        <dbReference type="ARBA" id="ARBA00022692"/>
    </source>
</evidence>
<dbReference type="Proteomes" id="UP000823561">
    <property type="component" value="Chromosome 7"/>
</dbReference>
<dbReference type="GO" id="GO:0007166">
    <property type="term" value="P:cell surface receptor signaling pathway"/>
    <property type="evidence" value="ECO:0007669"/>
    <property type="project" value="InterPro"/>
</dbReference>
<reference evidence="7" key="1">
    <citation type="submission" date="2020-10" db="EMBL/GenBank/DDBJ databases">
        <title>Chromosome-scale genome assembly of the Allis shad, Alosa alosa.</title>
        <authorList>
            <person name="Margot Z."/>
            <person name="Christophe K."/>
            <person name="Cabau C."/>
            <person name="Louis A."/>
            <person name="Berthelot C."/>
            <person name="Parey E."/>
            <person name="Roest Crollius H."/>
            <person name="Montfort J."/>
            <person name="Robinson-Rechavi M."/>
            <person name="Bucao C."/>
            <person name="Bouchez O."/>
            <person name="Gislard M."/>
            <person name="Lluch J."/>
            <person name="Milhes M."/>
            <person name="Lampietro C."/>
            <person name="Lopez Roques C."/>
            <person name="Donnadieu C."/>
            <person name="Braasch I."/>
            <person name="Desvignes T."/>
            <person name="Postlethwait J."/>
            <person name="Bobe J."/>
            <person name="Guiguen Y."/>
        </authorList>
    </citation>
    <scope>NUCLEOTIDE SEQUENCE</scope>
    <source>
        <strain evidence="7">M-15738</strain>
        <tissue evidence="7">Blood</tissue>
    </source>
</reference>
<dbReference type="GO" id="GO:0004930">
    <property type="term" value="F:G protein-coupled receptor activity"/>
    <property type="evidence" value="ECO:0007669"/>
    <property type="project" value="InterPro"/>
</dbReference>
<dbReference type="GO" id="GO:0005886">
    <property type="term" value="C:plasma membrane"/>
    <property type="evidence" value="ECO:0007669"/>
    <property type="project" value="TreeGrafter"/>
</dbReference>
<organism evidence="7 8">
    <name type="scientific">Alosa alosa</name>
    <name type="common">allis shad</name>
    <dbReference type="NCBI Taxonomy" id="278164"/>
    <lineage>
        <taxon>Eukaryota</taxon>
        <taxon>Metazoa</taxon>
        <taxon>Chordata</taxon>
        <taxon>Craniata</taxon>
        <taxon>Vertebrata</taxon>
        <taxon>Euteleostomi</taxon>
        <taxon>Actinopterygii</taxon>
        <taxon>Neopterygii</taxon>
        <taxon>Teleostei</taxon>
        <taxon>Clupei</taxon>
        <taxon>Clupeiformes</taxon>
        <taxon>Clupeoidei</taxon>
        <taxon>Clupeidae</taxon>
        <taxon>Alosa</taxon>
    </lineage>
</organism>
<evidence type="ECO:0000259" key="6">
    <source>
        <dbReference type="PROSITE" id="PS50261"/>
    </source>
</evidence>
<evidence type="ECO:0000256" key="4">
    <source>
        <dbReference type="ARBA" id="ARBA00023136"/>
    </source>
</evidence>
<keyword evidence="2 5" id="KW-0812">Transmembrane</keyword>
<dbReference type="PROSITE" id="PS50261">
    <property type="entry name" value="G_PROTEIN_RECEP_F2_4"/>
    <property type="match status" value="1"/>
</dbReference>
<dbReference type="PANTHER" id="PTHR12011">
    <property type="entry name" value="ADHESION G-PROTEIN COUPLED RECEPTOR"/>
    <property type="match status" value="1"/>
</dbReference>
<evidence type="ECO:0000256" key="3">
    <source>
        <dbReference type="ARBA" id="ARBA00022989"/>
    </source>
</evidence>
<gene>
    <name evidence="7" type="ORF">AALO_G00095800</name>
</gene>
<dbReference type="EMBL" id="JADWDJ010000007">
    <property type="protein sequence ID" value="KAG5278156.1"/>
    <property type="molecule type" value="Genomic_DNA"/>
</dbReference>
<feature type="transmembrane region" description="Helical" evidence="5">
    <location>
        <begin position="20"/>
        <end position="46"/>
    </location>
</feature>
<evidence type="ECO:0000256" key="1">
    <source>
        <dbReference type="ARBA" id="ARBA00004141"/>
    </source>
</evidence>
<feature type="transmembrane region" description="Helical" evidence="5">
    <location>
        <begin position="133"/>
        <end position="151"/>
    </location>
</feature>
<dbReference type="InterPro" id="IPR017981">
    <property type="entry name" value="GPCR_2-like_7TM"/>
</dbReference>
<dbReference type="PANTHER" id="PTHR12011:SF469">
    <property type="entry name" value="ADHESION G PROTEIN-COUPLED RECEPTOR E1-RELATED"/>
    <property type="match status" value="1"/>
</dbReference>